<dbReference type="PANTHER" id="PTHR39203:SF1">
    <property type="entry name" value="CYTOPLASMIC PROTEIN"/>
    <property type="match status" value="1"/>
</dbReference>
<dbReference type="Gene3D" id="3.10.400.10">
    <property type="entry name" value="Sulfate adenylyltransferase"/>
    <property type="match status" value="1"/>
</dbReference>
<dbReference type="PIRSF" id="PIRSF021320">
    <property type="entry name" value="DUF984"/>
    <property type="match status" value="1"/>
</dbReference>
<reference evidence="2 3" key="1">
    <citation type="journal article" date="2016" name="Front. Microbiol.">
        <title>Comparative Genomics Analysis of Streptomyces Species Reveals Their Adaptation to the Marine Environment and Their Diversity at the Genomic Level.</title>
        <authorList>
            <person name="Tian X."/>
            <person name="Zhang Z."/>
            <person name="Yang T."/>
            <person name="Chen M."/>
            <person name="Li J."/>
            <person name="Chen F."/>
            <person name="Yang J."/>
            <person name="Li W."/>
            <person name="Zhang B."/>
            <person name="Zhang Z."/>
            <person name="Wu J."/>
            <person name="Zhang C."/>
            <person name="Long L."/>
            <person name="Xiao J."/>
        </authorList>
    </citation>
    <scope>NUCLEOTIDE SEQUENCE [LARGE SCALE GENOMIC DNA]</scope>
    <source>
        <strain evidence="2 3">SCSIO 10390</strain>
    </source>
</reference>
<dbReference type="CDD" id="cd06553">
    <property type="entry name" value="ASCH_Ef3133_like"/>
    <property type="match status" value="1"/>
</dbReference>
<gene>
    <name evidence="2" type="ORF">AN215_21235</name>
</gene>
<sequence>MPRAEFAFPGPLRDRLVGAILDGSKTATTSLLREYGDEGEPVPEPGARSVLIDSAGEPVAVIETAAVRVVPLAGVDAAHAVDEGEGHGSVAEWRAAHEEFWNSDAMRAELGDGGFEVDDATPVVLERFRVVEDLRRRLRPR</sequence>
<dbReference type="InterPro" id="IPR007374">
    <property type="entry name" value="ASCH_domain"/>
</dbReference>
<dbReference type="InterPro" id="IPR015947">
    <property type="entry name" value="PUA-like_sf"/>
</dbReference>
<feature type="domain" description="ASCH" evidence="1">
    <location>
        <begin position="6"/>
        <end position="132"/>
    </location>
</feature>
<comment type="caution">
    <text evidence="2">The sequence shown here is derived from an EMBL/GenBank/DDBJ whole genome shotgun (WGS) entry which is preliminary data.</text>
</comment>
<evidence type="ECO:0000313" key="2">
    <source>
        <dbReference type="EMBL" id="OEU85158.1"/>
    </source>
</evidence>
<accession>A0A1E7JFC1</accession>
<dbReference type="SMART" id="SM01022">
    <property type="entry name" value="ASCH"/>
    <property type="match status" value="1"/>
</dbReference>
<proteinExistence type="predicted"/>
<dbReference type="SUPFAM" id="SSF88697">
    <property type="entry name" value="PUA domain-like"/>
    <property type="match status" value="1"/>
</dbReference>
<dbReference type="InterPro" id="IPR009326">
    <property type="entry name" value="DUF984"/>
</dbReference>
<dbReference type="Pfam" id="PF04266">
    <property type="entry name" value="ASCH"/>
    <property type="match status" value="1"/>
</dbReference>
<dbReference type="PANTHER" id="PTHR39203">
    <property type="entry name" value="CYTOPLASMIC PROTEIN-RELATED"/>
    <property type="match status" value="1"/>
</dbReference>
<keyword evidence="3" id="KW-1185">Reference proteome</keyword>
<dbReference type="EMBL" id="LJGT01000041">
    <property type="protein sequence ID" value="OEU85158.1"/>
    <property type="molecule type" value="Genomic_DNA"/>
</dbReference>
<protein>
    <submittedName>
        <fullName evidence="2">RNA-binding protein</fullName>
    </submittedName>
</protein>
<dbReference type="AlphaFoldDB" id="A0A1E7JFC1"/>
<dbReference type="Proteomes" id="UP000176087">
    <property type="component" value="Unassembled WGS sequence"/>
</dbReference>
<name>A0A1E7JFC1_9ACTN</name>
<evidence type="ECO:0000313" key="3">
    <source>
        <dbReference type="Proteomes" id="UP000176087"/>
    </source>
</evidence>
<organism evidence="2 3">
    <name type="scientific">Streptomyces abyssalis</name>
    <dbReference type="NCBI Taxonomy" id="933944"/>
    <lineage>
        <taxon>Bacteria</taxon>
        <taxon>Bacillati</taxon>
        <taxon>Actinomycetota</taxon>
        <taxon>Actinomycetes</taxon>
        <taxon>Kitasatosporales</taxon>
        <taxon>Streptomycetaceae</taxon>
        <taxon>Streptomyces</taxon>
    </lineage>
</organism>
<evidence type="ECO:0000259" key="1">
    <source>
        <dbReference type="SMART" id="SM01022"/>
    </source>
</evidence>
<dbReference type="PATRIC" id="fig|933944.5.peg.3423"/>